<dbReference type="STRING" id="935223.SAMN04488131_102152"/>
<protein>
    <submittedName>
        <fullName evidence="1">Uncharacterized protein</fullName>
    </submittedName>
</protein>
<dbReference type="EMBL" id="FONQ01000002">
    <property type="protein sequence ID" value="SFE48210.1"/>
    <property type="molecule type" value="Genomic_DNA"/>
</dbReference>
<proteinExistence type="predicted"/>
<evidence type="ECO:0000313" key="2">
    <source>
        <dbReference type="Proteomes" id="UP000198596"/>
    </source>
</evidence>
<dbReference type="Proteomes" id="UP000198596">
    <property type="component" value="Unassembled WGS sequence"/>
</dbReference>
<keyword evidence="2" id="KW-1185">Reference proteome</keyword>
<evidence type="ECO:0000313" key="1">
    <source>
        <dbReference type="EMBL" id="SFE48210.1"/>
    </source>
</evidence>
<dbReference type="AlphaFoldDB" id="A0A1I2AZ78"/>
<sequence>MIIDSQIWKYELKKEVNDIIDFFDNTNFEDEFEESEILDDDTIEEYEEVYNKAFIKLQKFAIYTSIVIRKLIEANKISFELLGENFSIISYEKNLNEKITNWNSYDIDKIYYLHSPQRVNISIKDLVDKLIHSFHFMPKYIWEKTDISLPDEDSENWLNNGFEGFYFSSDKSKNKELLFISLEKYIAIIEKINSDCIVRQIYEGGKIVVNSCNNLNNTS</sequence>
<organism evidence="1 2">
    <name type="scientific">Flavobacterium xueshanense</name>
    <dbReference type="NCBI Taxonomy" id="935223"/>
    <lineage>
        <taxon>Bacteria</taxon>
        <taxon>Pseudomonadati</taxon>
        <taxon>Bacteroidota</taxon>
        <taxon>Flavobacteriia</taxon>
        <taxon>Flavobacteriales</taxon>
        <taxon>Flavobacteriaceae</taxon>
        <taxon>Flavobacterium</taxon>
    </lineage>
</organism>
<gene>
    <name evidence="1" type="ORF">SAMN04488131_102152</name>
</gene>
<accession>A0A1I2AZ78</accession>
<reference evidence="2" key="1">
    <citation type="submission" date="2016-10" db="EMBL/GenBank/DDBJ databases">
        <authorList>
            <person name="Varghese N."/>
            <person name="Submissions S."/>
        </authorList>
    </citation>
    <scope>NUCLEOTIDE SEQUENCE [LARGE SCALE GENOMIC DNA]</scope>
    <source>
        <strain evidence="2">CGMCC 1.9227</strain>
    </source>
</reference>
<dbReference type="OrthoDB" id="582074at2"/>
<dbReference type="RefSeq" id="WP_091203220.1">
    <property type="nucleotide sequence ID" value="NZ_FONQ01000002.1"/>
</dbReference>
<name>A0A1I2AZ78_9FLAO</name>